<accession>A0A851GHH9</accession>
<dbReference type="Proteomes" id="UP000557872">
    <property type="component" value="Unassembled WGS sequence"/>
</dbReference>
<gene>
    <name evidence="3" type="ORF">HW115_03670</name>
</gene>
<keyword evidence="2" id="KW-0472">Membrane</keyword>
<evidence type="ECO:0000256" key="2">
    <source>
        <dbReference type="SAM" id="Phobius"/>
    </source>
</evidence>
<sequence length="831" mass="93834">MLFKRLFKHLRLIILIAVGLLLGIVIGGIYTLNQTGVNDQWRHKIAIELENLGIIADFDSLRYDPTRGMVAEGVRIYADSSRKETVARLKHLVIDVDKTKLMRGKLRVNNVSLKRAEVSMPINPNEPDGPRVVINKLQGDLYLPDKNTIEAQNVKGMVAGIHLELKANIWGKNLSKEHVQTSHHQETRINRIKVIAKIIQEISRWSWPENKPPKLKIYVEGNLDNPDSSHIDFELSASSLERDGVILSDVRVRGDYHNKLITLDQIQLDDGSGKLIARADFHPNTRKGRFEVTHCKLHLQKLTRKLLGLNPLHEVTFSTPPQITCSGEVRLDSELTPQLQLNGKINVDHFHFKGIPYQNLESELSLQGSNLFLTNLKVTHSDGEIHGRLLLKDNLIRYDAQATLPVEAYRPFITNPKITEALNKASFTKQSKIEITTTGSYSKDTPAERICSGHVRLQNFTYKEVPMRDAVADFAFVPGKNTFANIRLTFDYQDYPLRKTYGGPSSGRVDSDQVVMDLKERMVHIKNIRTTAWPAPVVRLFASKAADHCEQYRFLRPPGLSASGSFDLNQNQKRTDFKIDVHAPGSTHYRFLGETLSLKRLRGHVRIRQGRVDVSNLSFYTFQGPCKGKLTVHTIERKYAGELQWSRLHLKDIGQLYHFKNAERGLITGRIDFSGKHKNVGFFNGKGSIALERGNLFSIPMLGPLSPVIGSVLGDKNPTNEHAENASCTFAVRNGVVYSDNFLANTRSLRFTGEGKIDLNNKQMDMMVRMNARGLFSLISLPLKPLMGMFQFAGTGNISKPQWKTTIFTSPKRGKKDPIFRRPPKARVIGE</sequence>
<dbReference type="InterPro" id="IPR052894">
    <property type="entry name" value="AsmA-related"/>
</dbReference>
<comment type="caution">
    <text evidence="3">The sequence shown here is derived from an EMBL/GenBank/DDBJ whole genome shotgun (WGS) entry which is preliminary data.</text>
</comment>
<dbReference type="AlphaFoldDB" id="A0A851GHH9"/>
<dbReference type="PANTHER" id="PTHR30441:SF8">
    <property type="entry name" value="DUF748 DOMAIN-CONTAINING PROTEIN"/>
    <property type="match status" value="1"/>
</dbReference>
<evidence type="ECO:0000313" key="3">
    <source>
        <dbReference type="EMBL" id="NWK54695.1"/>
    </source>
</evidence>
<reference evidence="3 4" key="1">
    <citation type="submission" date="2020-07" db="EMBL/GenBank/DDBJ databases">
        <title>Roseicoccus Jingziensis gen. nov., sp. nov., isolated from coastal seawater.</title>
        <authorList>
            <person name="Feng X."/>
        </authorList>
    </citation>
    <scope>NUCLEOTIDE SEQUENCE [LARGE SCALE GENOMIC DNA]</scope>
    <source>
        <strain evidence="3 4">N1E253</strain>
    </source>
</reference>
<dbReference type="PANTHER" id="PTHR30441">
    <property type="entry name" value="DUF748 DOMAIN-CONTAINING PROTEIN"/>
    <property type="match status" value="1"/>
</dbReference>
<name>A0A851GHH9_9BACT</name>
<keyword evidence="4" id="KW-1185">Reference proteome</keyword>
<dbReference type="EMBL" id="JACBAZ010000001">
    <property type="protein sequence ID" value="NWK54695.1"/>
    <property type="molecule type" value="Genomic_DNA"/>
</dbReference>
<proteinExistence type="predicted"/>
<keyword evidence="2" id="KW-1133">Transmembrane helix</keyword>
<feature type="region of interest" description="Disordered" evidence="1">
    <location>
        <begin position="811"/>
        <end position="831"/>
    </location>
</feature>
<organism evidence="3 4">
    <name type="scientific">Oceaniferula marina</name>
    <dbReference type="NCBI Taxonomy" id="2748318"/>
    <lineage>
        <taxon>Bacteria</taxon>
        <taxon>Pseudomonadati</taxon>
        <taxon>Verrucomicrobiota</taxon>
        <taxon>Verrucomicrobiia</taxon>
        <taxon>Verrucomicrobiales</taxon>
        <taxon>Verrucomicrobiaceae</taxon>
        <taxon>Oceaniferula</taxon>
    </lineage>
</organism>
<evidence type="ECO:0000313" key="4">
    <source>
        <dbReference type="Proteomes" id="UP000557872"/>
    </source>
</evidence>
<dbReference type="RefSeq" id="WP_178931206.1">
    <property type="nucleotide sequence ID" value="NZ_JACBAZ010000001.1"/>
</dbReference>
<protein>
    <recommendedName>
        <fullName evidence="5">AsmA-like C-terminal domain-containing protein</fullName>
    </recommendedName>
</protein>
<feature type="transmembrane region" description="Helical" evidence="2">
    <location>
        <begin position="12"/>
        <end position="32"/>
    </location>
</feature>
<dbReference type="GO" id="GO:0090313">
    <property type="term" value="P:regulation of protein targeting to membrane"/>
    <property type="evidence" value="ECO:0007669"/>
    <property type="project" value="TreeGrafter"/>
</dbReference>
<dbReference type="GO" id="GO:0005886">
    <property type="term" value="C:plasma membrane"/>
    <property type="evidence" value="ECO:0007669"/>
    <property type="project" value="TreeGrafter"/>
</dbReference>
<evidence type="ECO:0000256" key="1">
    <source>
        <dbReference type="SAM" id="MobiDB-lite"/>
    </source>
</evidence>
<keyword evidence="2" id="KW-0812">Transmembrane</keyword>
<evidence type="ECO:0008006" key="5">
    <source>
        <dbReference type="Google" id="ProtNLM"/>
    </source>
</evidence>